<dbReference type="AlphaFoldDB" id="A0A558A1B6"/>
<dbReference type="InterPro" id="IPR029476">
    <property type="entry name" value="DNase_NucA_NucB"/>
</dbReference>
<dbReference type="Pfam" id="PF14040">
    <property type="entry name" value="DNase_NucA_NucB"/>
    <property type="match status" value="1"/>
</dbReference>
<evidence type="ECO:0000313" key="3">
    <source>
        <dbReference type="EMBL" id="TVT18045.1"/>
    </source>
</evidence>
<dbReference type="EMBL" id="VJWX01000700">
    <property type="protein sequence ID" value="TVT18045.1"/>
    <property type="molecule type" value="Genomic_DNA"/>
</dbReference>
<feature type="compositionally biased region" description="Basic and acidic residues" evidence="1">
    <location>
        <begin position="94"/>
        <end position="106"/>
    </location>
</feature>
<accession>A0A558A1B6</accession>
<protein>
    <recommendedName>
        <fullName evidence="2">Deoxyribonuclease NucA/NucB domain-containing protein</fullName>
    </recommendedName>
</protein>
<reference evidence="3 4" key="2">
    <citation type="submission" date="2019-08" db="EMBL/GenBank/DDBJ databases">
        <title>Amycolatopsis acidicola sp. nov., isolated from peat swamp forest soil.</title>
        <authorList>
            <person name="Srisuk N."/>
        </authorList>
    </citation>
    <scope>NUCLEOTIDE SEQUENCE [LARGE SCALE GENOMIC DNA]</scope>
    <source>
        <strain evidence="3 4">TBRC 6029</strain>
    </source>
</reference>
<reference evidence="3 4" key="1">
    <citation type="submission" date="2019-07" db="EMBL/GenBank/DDBJ databases">
        <authorList>
            <person name="Duangmal K."/>
            <person name="Teo W.F.A."/>
        </authorList>
    </citation>
    <scope>NUCLEOTIDE SEQUENCE [LARGE SCALE GENOMIC DNA]</scope>
    <source>
        <strain evidence="3 4">TBRC 6029</strain>
    </source>
</reference>
<name>A0A558A1B6_9PSEU</name>
<comment type="caution">
    <text evidence="3">The sequence shown here is derived from an EMBL/GenBank/DDBJ whole genome shotgun (WGS) entry which is preliminary data.</text>
</comment>
<evidence type="ECO:0000256" key="1">
    <source>
        <dbReference type="SAM" id="MobiDB-lite"/>
    </source>
</evidence>
<dbReference type="OrthoDB" id="2664633at2"/>
<gene>
    <name evidence="3" type="ORF">FNH05_35740</name>
</gene>
<sequence length="168" mass="18463">MHQAAQDVTHAGQVAGHAVENSVHDAGTTAAGWVDDLAEDISGQEEAPKGRQYVIVDQGDYPEAANHVREAQMGTSWRGDVPYPRMQPMEVTIDREEADERREESMKQVPQTRSGYDRDEYPPAMFSEGGEGSSVKYIDPFDNRGAGSSMRHQVSSLDDGEKVIILAD</sequence>
<evidence type="ECO:0000313" key="4">
    <source>
        <dbReference type="Proteomes" id="UP000320011"/>
    </source>
</evidence>
<feature type="region of interest" description="Disordered" evidence="1">
    <location>
        <begin position="94"/>
        <end position="161"/>
    </location>
</feature>
<keyword evidence="4" id="KW-1185">Reference proteome</keyword>
<feature type="domain" description="Deoxyribonuclease NucA/NucB" evidence="2">
    <location>
        <begin position="104"/>
        <end position="165"/>
    </location>
</feature>
<dbReference type="Proteomes" id="UP000320011">
    <property type="component" value="Unassembled WGS sequence"/>
</dbReference>
<evidence type="ECO:0000259" key="2">
    <source>
        <dbReference type="Pfam" id="PF14040"/>
    </source>
</evidence>
<organism evidence="3 4">
    <name type="scientific">Amycolatopsis rhizosphaerae</name>
    <dbReference type="NCBI Taxonomy" id="2053003"/>
    <lineage>
        <taxon>Bacteria</taxon>
        <taxon>Bacillati</taxon>
        <taxon>Actinomycetota</taxon>
        <taxon>Actinomycetes</taxon>
        <taxon>Pseudonocardiales</taxon>
        <taxon>Pseudonocardiaceae</taxon>
        <taxon>Amycolatopsis</taxon>
    </lineage>
</organism>
<proteinExistence type="predicted"/>